<dbReference type="GO" id="GO:0005886">
    <property type="term" value="C:plasma membrane"/>
    <property type="evidence" value="ECO:0007669"/>
    <property type="project" value="UniProtKB-SubCell"/>
</dbReference>
<feature type="transmembrane region" description="Helical" evidence="7">
    <location>
        <begin position="106"/>
        <end position="127"/>
    </location>
</feature>
<dbReference type="PROSITE" id="PS50928">
    <property type="entry name" value="ABC_TM1"/>
    <property type="match status" value="1"/>
</dbReference>
<evidence type="ECO:0000256" key="4">
    <source>
        <dbReference type="ARBA" id="ARBA00022692"/>
    </source>
</evidence>
<dbReference type="EMBL" id="UINC01064853">
    <property type="protein sequence ID" value="SVB93913.1"/>
    <property type="molecule type" value="Genomic_DNA"/>
</dbReference>
<evidence type="ECO:0000256" key="3">
    <source>
        <dbReference type="ARBA" id="ARBA00022475"/>
    </source>
</evidence>
<sequence>MYKYIFRRVLIAIPTLVGVSLVIFFFMRILPGDVVDAMVTDETGAMVFTEQQRESINESLGLNRPLYVQYGGWMKDVFTGDMGYSFWTKISVGEHIRRRAPMTIEITVLSLIISWVIGLPVGILAAVNRNSIGDYFSRGIVIFFLAVPSFYAALGFLIFFVLVFTWRPPVDVIFFWQNPIQSLYVALPAAVAIGTGMAA</sequence>
<evidence type="ECO:0000256" key="7">
    <source>
        <dbReference type="SAM" id="Phobius"/>
    </source>
</evidence>
<evidence type="ECO:0000256" key="1">
    <source>
        <dbReference type="ARBA" id="ARBA00004651"/>
    </source>
</evidence>
<reference evidence="9" key="1">
    <citation type="submission" date="2018-05" db="EMBL/GenBank/DDBJ databases">
        <authorList>
            <person name="Lanie J.A."/>
            <person name="Ng W.-L."/>
            <person name="Kazmierczak K.M."/>
            <person name="Andrzejewski T.M."/>
            <person name="Davidsen T.M."/>
            <person name="Wayne K.J."/>
            <person name="Tettelin H."/>
            <person name="Glass J.I."/>
            <person name="Rusch D."/>
            <person name="Podicherti R."/>
            <person name="Tsui H.-C.T."/>
            <person name="Winkler M.E."/>
        </authorList>
    </citation>
    <scope>NUCLEOTIDE SEQUENCE</scope>
</reference>
<dbReference type="PANTHER" id="PTHR43163:SF6">
    <property type="entry name" value="DIPEPTIDE TRANSPORT SYSTEM PERMEASE PROTEIN DPPB-RELATED"/>
    <property type="match status" value="1"/>
</dbReference>
<dbReference type="Pfam" id="PF19300">
    <property type="entry name" value="BPD_transp_1_N"/>
    <property type="match status" value="1"/>
</dbReference>
<dbReference type="Gene3D" id="1.10.3720.10">
    <property type="entry name" value="MetI-like"/>
    <property type="match status" value="1"/>
</dbReference>
<dbReference type="InterPro" id="IPR000515">
    <property type="entry name" value="MetI-like"/>
</dbReference>
<protein>
    <recommendedName>
        <fullName evidence="8">ABC transmembrane type-1 domain-containing protein</fullName>
    </recommendedName>
</protein>
<dbReference type="InterPro" id="IPR045621">
    <property type="entry name" value="BPD_transp_1_N"/>
</dbReference>
<dbReference type="InterPro" id="IPR035906">
    <property type="entry name" value="MetI-like_sf"/>
</dbReference>
<organism evidence="9">
    <name type="scientific">marine metagenome</name>
    <dbReference type="NCBI Taxonomy" id="408172"/>
    <lineage>
        <taxon>unclassified sequences</taxon>
        <taxon>metagenomes</taxon>
        <taxon>ecological metagenomes</taxon>
    </lineage>
</organism>
<gene>
    <name evidence="9" type="ORF">METZ01_LOCUS246767</name>
</gene>
<keyword evidence="6 7" id="KW-0472">Membrane</keyword>
<dbReference type="Pfam" id="PF00528">
    <property type="entry name" value="BPD_transp_1"/>
    <property type="match status" value="1"/>
</dbReference>
<comment type="subcellular location">
    <subcellularLocation>
        <location evidence="1">Cell membrane</location>
        <topology evidence="1">Multi-pass membrane protein</topology>
    </subcellularLocation>
</comment>
<dbReference type="AlphaFoldDB" id="A0A382I4Z9"/>
<feature type="transmembrane region" description="Helical" evidence="7">
    <location>
        <begin position="9"/>
        <end position="30"/>
    </location>
</feature>
<keyword evidence="5 7" id="KW-1133">Transmembrane helix</keyword>
<keyword evidence="3" id="KW-1003">Cell membrane</keyword>
<feature type="non-terminal residue" evidence="9">
    <location>
        <position position="199"/>
    </location>
</feature>
<dbReference type="SUPFAM" id="SSF161098">
    <property type="entry name" value="MetI-like"/>
    <property type="match status" value="1"/>
</dbReference>
<evidence type="ECO:0000256" key="6">
    <source>
        <dbReference type="ARBA" id="ARBA00023136"/>
    </source>
</evidence>
<dbReference type="GO" id="GO:0055085">
    <property type="term" value="P:transmembrane transport"/>
    <property type="evidence" value="ECO:0007669"/>
    <property type="project" value="InterPro"/>
</dbReference>
<feature type="transmembrane region" description="Helical" evidence="7">
    <location>
        <begin position="178"/>
        <end position="198"/>
    </location>
</feature>
<evidence type="ECO:0000256" key="2">
    <source>
        <dbReference type="ARBA" id="ARBA00022448"/>
    </source>
</evidence>
<evidence type="ECO:0000259" key="8">
    <source>
        <dbReference type="PROSITE" id="PS50928"/>
    </source>
</evidence>
<keyword evidence="2" id="KW-0813">Transport</keyword>
<name>A0A382I4Z9_9ZZZZ</name>
<feature type="transmembrane region" description="Helical" evidence="7">
    <location>
        <begin position="139"/>
        <end position="166"/>
    </location>
</feature>
<accession>A0A382I4Z9</accession>
<evidence type="ECO:0000256" key="5">
    <source>
        <dbReference type="ARBA" id="ARBA00022989"/>
    </source>
</evidence>
<feature type="domain" description="ABC transmembrane type-1" evidence="8">
    <location>
        <begin position="100"/>
        <end position="199"/>
    </location>
</feature>
<proteinExistence type="predicted"/>
<evidence type="ECO:0000313" key="9">
    <source>
        <dbReference type="EMBL" id="SVB93913.1"/>
    </source>
</evidence>
<keyword evidence="4 7" id="KW-0812">Transmembrane</keyword>
<dbReference type="PANTHER" id="PTHR43163">
    <property type="entry name" value="DIPEPTIDE TRANSPORT SYSTEM PERMEASE PROTEIN DPPB-RELATED"/>
    <property type="match status" value="1"/>
</dbReference>